<keyword evidence="5" id="KW-0804">Transcription</keyword>
<dbReference type="SUPFAM" id="SSF52540">
    <property type="entry name" value="P-loop containing nucleoside triphosphate hydrolases"/>
    <property type="match status" value="1"/>
</dbReference>
<dbReference type="PANTHER" id="PTHR32071:SF57">
    <property type="entry name" value="C4-DICARBOXYLATE TRANSPORT TRANSCRIPTIONAL REGULATORY PROTEIN DCTD"/>
    <property type="match status" value="1"/>
</dbReference>
<evidence type="ECO:0000256" key="4">
    <source>
        <dbReference type="ARBA" id="ARBA00023125"/>
    </source>
</evidence>
<evidence type="ECO:0000256" key="5">
    <source>
        <dbReference type="ARBA" id="ARBA00023163"/>
    </source>
</evidence>
<keyword evidence="2" id="KW-0067">ATP-binding</keyword>
<organism evidence="7 8">
    <name type="scientific">Caldimicrobium thiodismutans</name>
    <dbReference type="NCBI Taxonomy" id="1653476"/>
    <lineage>
        <taxon>Bacteria</taxon>
        <taxon>Pseudomonadati</taxon>
        <taxon>Thermodesulfobacteriota</taxon>
        <taxon>Thermodesulfobacteria</taxon>
        <taxon>Thermodesulfobacteriales</taxon>
        <taxon>Thermodesulfobacteriaceae</taxon>
        <taxon>Caldimicrobium</taxon>
    </lineage>
</organism>
<dbReference type="AlphaFoldDB" id="A0A2N7PKD2"/>
<evidence type="ECO:0000313" key="7">
    <source>
        <dbReference type="EMBL" id="PMP63676.1"/>
    </source>
</evidence>
<dbReference type="CDD" id="cd00009">
    <property type="entry name" value="AAA"/>
    <property type="match status" value="1"/>
</dbReference>
<dbReference type="PROSITE" id="PS50045">
    <property type="entry name" value="SIGMA54_INTERACT_4"/>
    <property type="match status" value="1"/>
</dbReference>
<dbReference type="InterPro" id="IPR058031">
    <property type="entry name" value="AAA_lid_NorR"/>
</dbReference>
<dbReference type="GO" id="GO:0006355">
    <property type="term" value="P:regulation of DNA-templated transcription"/>
    <property type="evidence" value="ECO:0007669"/>
    <property type="project" value="InterPro"/>
</dbReference>
<dbReference type="PROSITE" id="PS00688">
    <property type="entry name" value="SIGMA54_INTERACT_3"/>
    <property type="match status" value="1"/>
</dbReference>
<dbReference type="InterPro" id="IPR002197">
    <property type="entry name" value="HTH_Fis"/>
</dbReference>
<reference evidence="7 8" key="1">
    <citation type="submission" date="2018-01" db="EMBL/GenBank/DDBJ databases">
        <title>Metagenomic assembled genomes from two thermal pools in the Uzon Caldera, Kamchatka, Russia.</title>
        <authorList>
            <person name="Wilkins L."/>
            <person name="Ettinger C."/>
        </authorList>
    </citation>
    <scope>NUCLEOTIDE SEQUENCE [LARGE SCALE GENOMIC DNA]</scope>
    <source>
        <strain evidence="7">ZAV-15</strain>
    </source>
</reference>
<dbReference type="PRINTS" id="PR01590">
    <property type="entry name" value="HTHFIS"/>
</dbReference>
<dbReference type="InterPro" id="IPR002078">
    <property type="entry name" value="Sigma_54_int"/>
</dbReference>
<dbReference type="InterPro" id="IPR009057">
    <property type="entry name" value="Homeodomain-like_sf"/>
</dbReference>
<dbReference type="FunFam" id="3.40.50.300:FF:000006">
    <property type="entry name" value="DNA-binding transcriptional regulator NtrC"/>
    <property type="match status" value="1"/>
</dbReference>
<dbReference type="PROSITE" id="PS00676">
    <property type="entry name" value="SIGMA54_INTERACT_2"/>
    <property type="match status" value="1"/>
</dbReference>
<dbReference type="PANTHER" id="PTHR32071">
    <property type="entry name" value="TRANSCRIPTIONAL REGULATORY PROTEIN"/>
    <property type="match status" value="1"/>
</dbReference>
<dbReference type="EMBL" id="PNIE01000029">
    <property type="protein sequence ID" value="PMP63676.1"/>
    <property type="molecule type" value="Genomic_DNA"/>
</dbReference>
<dbReference type="Pfam" id="PF02954">
    <property type="entry name" value="HTH_8"/>
    <property type="match status" value="1"/>
</dbReference>
<evidence type="ECO:0000256" key="2">
    <source>
        <dbReference type="ARBA" id="ARBA00022840"/>
    </source>
</evidence>
<dbReference type="SMART" id="SM00382">
    <property type="entry name" value="AAA"/>
    <property type="match status" value="1"/>
</dbReference>
<dbReference type="InterPro" id="IPR025662">
    <property type="entry name" value="Sigma_54_int_dom_ATP-bd_1"/>
</dbReference>
<protein>
    <submittedName>
        <fullName evidence="7">RNA polymerase subunit sigma-54</fullName>
    </submittedName>
</protein>
<evidence type="ECO:0000313" key="8">
    <source>
        <dbReference type="Proteomes" id="UP000235731"/>
    </source>
</evidence>
<keyword evidence="4" id="KW-0238">DNA-binding</keyword>
<feature type="domain" description="Sigma-54 factor interaction" evidence="6">
    <location>
        <begin position="5"/>
        <end position="233"/>
    </location>
</feature>
<dbReference type="Gene3D" id="1.10.8.60">
    <property type="match status" value="1"/>
</dbReference>
<dbReference type="Pfam" id="PF00158">
    <property type="entry name" value="Sigma54_activat"/>
    <property type="match status" value="1"/>
</dbReference>
<dbReference type="InterPro" id="IPR025943">
    <property type="entry name" value="Sigma_54_int_dom_ATP-bd_2"/>
</dbReference>
<keyword evidence="1" id="KW-0547">Nucleotide-binding</keyword>
<keyword evidence="3" id="KW-0805">Transcription regulation</keyword>
<dbReference type="InterPro" id="IPR025944">
    <property type="entry name" value="Sigma_54_int_dom_CS"/>
</dbReference>
<evidence type="ECO:0000256" key="1">
    <source>
        <dbReference type="ARBA" id="ARBA00022741"/>
    </source>
</evidence>
<sequence length="334" mass="38316">MSYLLETRNSQMAEVIKIIKRVAPSSSTVLILGESGTGKEVLARYLHFCSQRKGPFIAVNCAAIPEELLEAELFGYEKGAFTGAIKSKPGKFEQAEGGTLFLDEIGDLPLKLQAKLLRAIQEKQIERLGGERPIKVNTRIVAATNQNLEALVKEKRFREDLYFRLNVISVEIPPLRERKEDIPLLCKFLLKKICERENIREKSISDRVMKIFMKYHWPGNIRELENLLERMVILSEGEELDVEDLPPHLKNFEEPKVEKKDNLLEERCFFTKSFLELPDLKKGEISLNDLLQEIEIYYLKKALELTGGVKSQAAQLLGLNRTTLIEKLKRYKLA</sequence>
<dbReference type="Gene3D" id="1.10.10.60">
    <property type="entry name" value="Homeodomain-like"/>
    <property type="match status" value="1"/>
</dbReference>
<dbReference type="SUPFAM" id="SSF46689">
    <property type="entry name" value="Homeodomain-like"/>
    <property type="match status" value="1"/>
</dbReference>
<dbReference type="Gene3D" id="3.40.50.300">
    <property type="entry name" value="P-loop containing nucleotide triphosphate hydrolases"/>
    <property type="match status" value="1"/>
</dbReference>
<evidence type="ECO:0000256" key="3">
    <source>
        <dbReference type="ARBA" id="ARBA00023015"/>
    </source>
</evidence>
<dbReference type="PROSITE" id="PS00675">
    <property type="entry name" value="SIGMA54_INTERACT_1"/>
    <property type="match status" value="1"/>
</dbReference>
<comment type="caution">
    <text evidence="7">The sequence shown here is derived from an EMBL/GenBank/DDBJ whole genome shotgun (WGS) entry which is preliminary data.</text>
</comment>
<dbReference type="Proteomes" id="UP000235731">
    <property type="component" value="Unassembled WGS sequence"/>
</dbReference>
<name>A0A2N7PKD2_9BACT</name>
<dbReference type="InterPro" id="IPR027417">
    <property type="entry name" value="P-loop_NTPase"/>
</dbReference>
<evidence type="ECO:0000259" key="6">
    <source>
        <dbReference type="PROSITE" id="PS50045"/>
    </source>
</evidence>
<dbReference type="InterPro" id="IPR003593">
    <property type="entry name" value="AAA+_ATPase"/>
</dbReference>
<accession>A0A2N7PKD2</accession>
<dbReference type="GO" id="GO:0043565">
    <property type="term" value="F:sequence-specific DNA binding"/>
    <property type="evidence" value="ECO:0007669"/>
    <property type="project" value="InterPro"/>
</dbReference>
<dbReference type="GO" id="GO:0005524">
    <property type="term" value="F:ATP binding"/>
    <property type="evidence" value="ECO:0007669"/>
    <property type="project" value="UniProtKB-KW"/>
</dbReference>
<dbReference type="Pfam" id="PF25601">
    <property type="entry name" value="AAA_lid_14"/>
    <property type="match status" value="1"/>
</dbReference>
<proteinExistence type="predicted"/>
<gene>
    <name evidence="7" type="ORF">C0197_02090</name>
</gene>